<comment type="caution">
    <text evidence="2">The sequence shown here is derived from an EMBL/GenBank/DDBJ whole genome shotgun (WGS) entry which is preliminary data.</text>
</comment>
<dbReference type="AlphaFoldDB" id="A0A2S3UVQ1"/>
<dbReference type="SUPFAM" id="SSF53850">
    <property type="entry name" value="Periplasmic binding protein-like II"/>
    <property type="match status" value="1"/>
</dbReference>
<organism evidence="2 3">
    <name type="scientific">Roseibium marinum</name>
    <dbReference type="NCBI Taxonomy" id="281252"/>
    <lineage>
        <taxon>Bacteria</taxon>
        <taxon>Pseudomonadati</taxon>
        <taxon>Pseudomonadota</taxon>
        <taxon>Alphaproteobacteria</taxon>
        <taxon>Hyphomicrobiales</taxon>
        <taxon>Stappiaceae</taxon>
        <taxon>Roseibium</taxon>
    </lineage>
</organism>
<dbReference type="Gene3D" id="3.40.190.10">
    <property type="entry name" value="Periplasmic binding protein-like II"/>
    <property type="match status" value="2"/>
</dbReference>
<feature type="chain" id="PRO_5015590835" description="Solute-binding protein family 3/N-terminal domain-containing protein" evidence="1">
    <location>
        <begin position="22"/>
        <end position="247"/>
    </location>
</feature>
<dbReference type="RefSeq" id="WP_103222732.1">
    <property type="nucleotide sequence ID" value="NZ_PPCN01000004.1"/>
</dbReference>
<keyword evidence="1" id="KW-0732">Signal</keyword>
<dbReference type="OrthoDB" id="8481290at2"/>
<evidence type="ECO:0000313" key="2">
    <source>
        <dbReference type="EMBL" id="POF31766.1"/>
    </source>
</evidence>
<proteinExistence type="predicted"/>
<protein>
    <recommendedName>
        <fullName evidence="4">Solute-binding protein family 3/N-terminal domain-containing protein</fullName>
    </recommendedName>
</protein>
<evidence type="ECO:0008006" key="4">
    <source>
        <dbReference type="Google" id="ProtNLM"/>
    </source>
</evidence>
<reference evidence="2 3" key="1">
    <citation type="submission" date="2018-01" db="EMBL/GenBank/DDBJ databases">
        <title>Genomic Encyclopedia of Archaeal and Bacterial Type Strains, Phase II (KMG-II): from individual species to whole genera.</title>
        <authorList>
            <person name="Goeker M."/>
        </authorList>
    </citation>
    <scope>NUCLEOTIDE SEQUENCE [LARGE SCALE GENOMIC DNA]</scope>
    <source>
        <strain evidence="2 3">DSM 17023</strain>
    </source>
</reference>
<dbReference type="PROSITE" id="PS51257">
    <property type="entry name" value="PROKAR_LIPOPROTEIN"/>
    <property type="match status" value="1"/>
</dbReference>
<name>A0A2S3UVQ1_9HYPH</name>
<evidence type="ECO:0000313" key="3">
    <source>
        <dbReference type="Proteomes" id="UP000236959"/>
    </source>
</evidence>
<sequence length="247" mass="27475">MQRLLVCALWGILTSAGCVSAQEKLRFSSFVAPGLTPVAEKILSQAYAELGIQIETVISNPRRALLDAASGKTDGELVRVEGVSDRHKTLIRVDVPVVVARIFAFTRNPQLQGKSLSELKYLRAGHVGGARFAGELAEGFLEVWTAEEPEQLFEMLLRDRIDVVVVGEDTGNRLIREMGLTDVYPLQPSLGEIAFYHFLHVKHADLVPLIEDVLRRRLEDAEGDEQEDSTRREPSLNELTRLKLGMS</sequence>
<dbReference type="Proteomes" id="UP000236959">
    <property type="component" value="Unassembled WGS sequence"/>
</dbReference>
<accession>A0A2S3UVQ1</accession>
<dbReference type="EMBL" id="PPCN01000004">
    <property type="protein sequence ID" value="POF31766.1"/>
    <property type="molecule type" value="Genomic_DNA"/>
</dbReference>
<gene>
    <name evidence="2" type="ORF">CLV41_104336</name>
</gene>
<feature type="signal peptide" evidence="1">
    <location>
        <begin position="1"/>
        <end position="21"/>
    </location>
</feature>
<evidence type="ECO:0000256" key="1">
    <source>
        <dbReference type="SAM" id="SignalP"/>
    </source>
</evidence>
<keyword evidence="3" id="KW-1185">Reference proteome</keyword>